<keyword evidence="3" id="KW-1185">Reference proteome</keyword>
<keyword evidence="1" id="KW-0812">Transmembrane</keyword>
<dbReference type="PANTHER" id="PTHR28110">
    <property type="entry name" value="TRANSMEMBRANE PROTEIN"/>
    <property type="match status" value="1"/>
</dbReference>
<proteinExistence type="predicted"/>
<dbReference type="RefSeq" id="XP_056488996.1">
    <property type="nucleotide sequence ID" value="XM_056629694.1"/>
</dbReference>
<reference evidence="2" key="1">
    <citation type="submission" date="2022-12" db="EMBL/GenBank/DDBJ databases">
        <authorList>
            <person name="Petersen C."/>
        </authorList>
    </citation>
    <scope>NUCLEOTIDE SEQUENCE</scope>
    <source>
        <strain evidence="2">IBT 29677</strain>
    </source>
</reference>
<protein>
    <submittedName>
        <fullName evidence="2">Uncharacterized protein</fullName>
    </submittedName>
</protein>
<sequence length="264" mass="29573">MDLDHLIIVCCHAIYIGGPLSGHSEDEWIIEPFQKGETPTFVSHAKAGLNALMEDDRGLLAQRKDQERDSVKGSLISYGYPVEKFYSSDILLMSPKSQWNPMQQTLIRIFYSLSSISVFMWVLGLGGSLLLPMTLKEQDLWISTSQPLAYFPSLSMARINWGGNNVGLIGINPPEEITPLESLLRGEMSKGIGLWKGDLYGVGEKLAGKRSNRGWSPGMEKDIFLNKGLDPAVEKLLRWDGGARNELFPRIKELPWFYGNIRQG</sequence>
<evidence type="ECO:0000313" key="2">
    <source>
        <dbReference type="EMBL" id="KAJ5396944.1"/>
    </source>
</evidence>
<dbReference type="OrthoDB" id="4347at2759"/>
<dbReference type="GO" id="GO:0005737">
    <property type="term" value="C:cytoplasm"/>
    <property type="evidence" value="ECO:0007669"/>
    <property type="project" value="TreeGrafter"/>
</dbReference>
<dbReference type="InterPro" id="IPR055323">
    <property type="entry name" value="C57A10.07/YOR238W"/>
</dbReference>
<dbReference type="GeneID" id="81368674"/>
<gene>
    <name evidence="2" type="ORF">N7509_005057</name>
</gene>
<dbReference type="AlphaFoldDB" id="A0A9W9W1I7"/>
<comment type="caution">
    <text evidence="2">The sequence shown here is derived from an EMBL/GenBank/DDBJ whole genome shotgun (WGS) entry which is preliminary data.</text>
</comment>
<reference evidence="2" key="2">
    <citation type="journal article" date="2023" name="IMA Fungus">
        <title>Comparative genomic study of the Penicillium genus elucidates a diverse pangenome and 15 lateral gene transfer events.</title>
        <authorList>
            <person name="Petersen C."/>
            <person name="Sorensen T."/>
            <person name="Nielsen M.R."/>
            <person name="Sondergaard T.E."/>
            <person name="Sorensen J.L."/>
            <person name="Fitzpatrick D.A."/>
            <person name="Frisvad J.C."/>
            <person name="Nielsen K.L."/>
        </authorList>
    </citation>
    <scope>NUCLEOTIDE SEQUENCE</scope>
    <source>
        <strain evidence="2">IBT 29677</strain>
    </source>
</reference>
<evidence type="ECO:0000256" key="1">
    <source>
        <dbReference type="SAM" id="Phobius"/>
    </source>
</evidence>
<evidence type="ECO:0000313" key="3">
    <source>
        <dbReference type="Proteomes" id="UP001147747"/>
    </source>
</evidence>
<keyword evidence="1" id="KW-1133">Transmembrane helix</keyword>
<keyword evidence="1" id="KW-0472">Membrane</keyword>
<dbReference type="PANTHER" id="PTHR28110:SF1">
    <property type="entry name" value="TRANSMEMBRANE PROTEIN"/>
    <property type="match status" value="1"/>
</dbReference>
<accession>A0A9W9W1I7</accession>
<dbReference type="EMBL" id="JAPZBU010000006">
    <property type="protein sequence ID" value="KAJ5396944.1"/>
    <property type="molecule type" value="Genomic_DNA"/>
</dbReference>
<dbReference type="Proteomes" id="UP001147747">
    <property type="component" value="Unassembled WGS sequence"/>
</dbReference>
<organism evidence="2 3">
    <name type="scientific">Penicillium cosmopolitanum</name>
    <dbReference type="NCBI Taxonomy" id="1131564"/>
    <lineage>
        <taxon>Eukaryota</taxon>
        <taxon>Fungi</taxon>
        <taxon>Dikarya</taxon>
        <taxon>Ascomycota</taxon>
        <taxon>Pezizomycotina</taxon>
        <taxon>Eurotiomycetes</taxon>
        <taxon>Eurotiomycetidae</taxon>
        <taxon>Eurotiales</taxon>
        <taxon>Aspergillaceae</taxon>
        <taxon>Penicillium</taxon>
    </lineage>
</organism>
<feature type="transmembrane region" description="Helical" evidence="1">
    <location>
        <begin position="109"/>
        <end position="131"/>
    </location>
</feature>
<name>A0A9W9W1I7_9EURO</name>